<evidence type="ECO:0000256" key="3">
    <source>
        <dbReference type="ARBA" id="ARBA00023082"/>
    </source>
</evidence>
<dbReference type="RefSeq" id="WP_166148807.1">
    <property type="nucleotide sequence ID" value="NZ_JAANYN010000007.1"/>
</dbReference>
<keyword evidence="2" id="KW-0805">Transcription regulation</keyword>
<dbReference type="SUPFAM" id="SSF88659">
    <property type="entry name" value="Sigma3 and sigma4 domains of RNA polymerase sigma factors"/>
    <property type="match status" value="1"/>
</dbReference>
<reference evidence="7 8" key="1">
    <citation type="submission" date="2020-03" db="EMBL/GenBank/DDBJ databases">
        <title>Cyclobacterium plantarum sp. nov., a marine bacterium isolated from a coastal-marine wetland.</title>
        <authorList>
            <person name="Sanchez-Porro C."/>
            <person name="Ventosa A."/>
            <person name="Amoozegar M."/>
        </authorList>
    </citation>
    <scope>NUCLEOTIDE SEQUENCE [LARGE SCALE GENOMIC DNA]</scope>
    <source>
        <strain evidence="7 8">GBPx2</strain>
    </source>
</reference>
<evidence type="ECO:0000313" key="7">
    <source>
        <dbReference type="EMBL" id="NHE58426.1"/>
    </source>
</evidence>
<dbReference type="Gene3D" id="1.10.1740.10">
    <property type="match status" value="1"/>
</dbReference>
<dbReference type="PANTHER" id="PTHR43133">
    <property type="entry name" value="RNA POLYMERASE ECF-TYPE SIGMA FACTO"/>
    <property type="match status" value="1"/>
</dbReference>
<dbReference type="NCBIfam" id="TIGR02985">
    <property type="entry name" value="Sig70_bacteroi1"/>
    <property type="match status" value="1"/>
</dbReference>
<proteinExistence type="inferred from homology"/>
<dbReference type="SUPFAM" id="SSF88946">
    <property type="entry name" value="Sigma2 domain of RNA polymerase sigma factors"/>
    <property type="match status" value="1"/>
</dbReference>
<evidence type="ECO:0000259" key="6">
    <source>
        <dbReference type="Pfam" id="PF08281"/>
    </source>
</evidence>
<feature type="domain" description="RNA polymerase sigma factor 70 region 4 type 2" evidence="6">
    <location>
        <begin position="123"/>
        <end position="173"/>
    </location>
</feature>
<evidence type="ECO:0000259" key="5">
    <source>
        <dbReference type="Pfam" id="PF04542"/>
    </source>
</evidence>
<dbReference type="PANTHER" id="PTHR43133:SF46">
    <property type="entry name" value="RNA POLYMERASE SIGMA-70 FACTOR ECF SUBFAMILY"/>
    <property type="match status" value="1"/>
</dbReference>
<dbReference type="NCBIfam" id="TIGR02937">
    <property type="entry name" value="sigma70-ECF"/>
    <property type="match status" value="1"/>
</dbReference>
<feature type="domain" description="RNA polymerase sigma-70 region 2" evidence="5">
    <location>
        <begin position="25"/>
        <end position="88"/>
    </location>
</feature>
<dbReference type="Proteomes" id="UP000649799">
    <property type="component" value="Unassembled WGS sequence"/>
</dbReference>
<dbReference type="Pfam" id="PF08281">
    <property type="entry name" value="Sigma70_r4_2"/>
    <property type="match status" value="1"/>
</dbReference>
<dbReference type="InterPro" id="IPR013325">
    <property type="entry name" value="RNA_pol_sigma_r2"/>
</dbReference>
<keyword evidence="8" id="KW-1185">Reference proteome</keyword>
<dbReference type="InterPro" id="IPR007627">
    <property type="entry name" value="RNA_pol_sigma70_r2"/>
</dbReference>
<keyword evidence="4" id="KW-0804">Transcription</keyword>
<evidence type="ECO:0000256" key="4">
    <source>
        <dbReference type="ARBA" id="ARBA00023163"/>
    </source>
</evidence>
<dbReference type="InterPro" id="IPR039425">
    <property type="entry name" value="RNA_pol_sigma-70-like"/>
</dbReference>
<dbReference type="CDD" id="cd06171">
    <property type="entry name" value="Sigma70_r4"/>
    <property type="match status" value="1"/>
</dbReference>
<dbReference type="InterPro" id="IPR013249">
    <property type="entry name" value="RNA_pol_sigma70_r4_t2"/>
</dbReference>
<keyword evidence="3" id="KW-0731">Sigma factor</keyword>
<gene>
    <name evidence="7" type="ORF">G9Q97_16580</name>
</gene>
<comment type="caution">
    <text evidence="7">The sequence shown here is derived from an EMBL/GenBank/DDBJ whole genome shotgun (WGS) entry which is preliminary data.</text>
</comment>
<dbReference type="EMBL" id="JAANYN010000007">
    <property type="protein sequence ID" value="NHE58426.1"/>
    <property type="molecule type" value="Genomic_DNA"/>
</dbReference>
<dbReference type="InterPro" id="IPR014284">
    <property type="entry name" value="RNA_pol_sigma-70_dom"/>
</dbReference>
<evidence type="ECO:0000313" key="8">
    <source>
        <dbReference type="Proteomes" id="UP000649799"/>
    </source>
</evidence>
<comment type="similarity">
    <text evidence="1">Belongs to the sigma-70 factor family. ECF subfamily.</text>
</comment>
<accession>A0ABX0HE20</accession>
<protein>
    <submittedName>
        <fullName evidence="7">RNA polymerase sigma-70 factor</fullName>
    </submittedName>
</protein>
<dbReference type="Pfam" id="PF04542">
    <property type="entry name" value="Sigma70_r2"/>
    <property type="match status" value="1"/>
</dbReference>
<dbReference type="InterPro" id="IPR013324">
    <property type="entry name" value="RNA_pol_sigma_r3/r4-like"/>
</dbReference>
<dbReference type="InterPro" id="IPR036388">
    <property type="entry name" value="WH-like_DNA-bd_sf"/>
</dbReference>
<organism evidence="7 8">
    <name type="scientific">Cyclobacterium plantarum</name>
    <dbReference type="NCBI Taxonomy" id="2716263"/>
    <lineage>
        <taxon>Bacteria</taxon>
        <taxon>Pseudomonadati</taxon>
        <taxon>Bacteroidota</taxon>
        <taxon>Cytophagia</taxon>
        <taxon>Cytophagales</taxon>
        <taxon>Cyclobacteriaceae</taxon>
        <taxon>Cyclobacterium</taxon>
    </lineage>
</organism>
<sequence length="192" mass="22464">MRKISGENDDLPELLDEAVFEAQFKTYFKPLHAYAQALLKDSEAANEIVQTVFLKLWEKRNTLEISISLKAYLYKCVYYDSLNYLKHEKVKMKHLEQNRYEMASIKSADAAYSVEDKEIQSKLNHALLRLPEKCRTVFLLSRIEELKYQEIALRLGLSVKTVEAHMGKALRTLRVELAEFLPLIIITWTFLF</sequence>
<dbReference type="Gene3D" id="1.10.10.10">
    <property type="entry name" value="Winged helix-like DNA-binding domain superfamily/Winged helix DNA-binding domain"/>
    <property type="match status" value="1"/>
</dbReference>
<evidence type="ECO:0000256" key="2">
    <source>
        <dbReference type="ARBA" id="ARBA00023015"/>
    </source>
</evidence>
<dbReference type="InterPro" id="IPR014327">
    <property type="entry name" value="RNA_pol_sigma70_bacteroid"/>
</dbReference>
<name>A0ABX0HE20_9BACT</name>
<evidence type="ECO:0000256" key="1">
    <source>
        <dbReference type="ARBA" id="ARBA00010641"/>
    </source>
</evidence>